<protein>
    <submittedName>
        <fullName evidence="2">MarR family transcriptional regulator</fullName>
    </submittedName>
</protein>
<dbReference type="Gene3D" id="1.10.10.10">
    <property type="entry name" value="Winged helix-like DNA-binding domain superfamily/Winged helix DNA-binding domain"/>
    <property type="match status" value="1"/>
</dbReference>
<evidence type="ECO:0000313" key="3">
    <source>
        <dbReference type="Proteomes" id="UP000035265"/>
    </source>
</evidence>
<proteinExistence type="predicted"/>
<dbReference type="GO" id="GO:0003700">
    <property type="term" value="F:DNA-binding transcription factor activity"/>
    <property type="evidence" value="ECO:0007669"/>
    <property type="project" value="InterPro"/>
</dbReference>
<dbReference type="Proteomes" id="UP000035265">
    <property type="component" value="Unassembled WGS sequence"/>
</dbReference>
<dbReference type="PATRIC" id="fig|264251.5.peg.629"/>
<comment type="caution">
    <text evidence="2">The sequence shown here is derived from an EMBL/GenBank/DDBJ whole genome shotgun (WGS) entry which is preliminary data.</text>
</comment>
<accession>A0A0H2KR38</accession>
<sequence length="167" mass="18086">MPAETAPTRTVPDATRDAEPDVAYVDLERELRVLLRRGGAAATAMARRIHPDLEASAYPLLAHIADHPGIRGSDLAAHFGVGRATISRQLSRLHALGLVAREVDPDDSRGQLITLTPDGEARLHAAHSGRVISITEALEGWDRADVATLAALLHRYSEDVVRWAANR</sequence>
<dbReference type="Pfam" id="PF12802">
    <property type="entry name" value="MarR_2"/>
    <property type="match status" value="1"/>
</dbReference>
<evidence type="ECO:0000259" key="1">
    <source>
        <dbReference type="PROSITE" id="PS50995"/>
    </source>
</evidence>
<dbReference type="InterPro" id="IPR036388">
    <property type="entry name" value="WH-like_DNA-bd_sf"/>
</dbReference>
<organism evidence="2 3">
    <name type="scientific">Cellulosimicrobium funkei</name>
    <dbReference type="NCBI Taxonomy" id="264251"/>
    <lineage>
        <taxon>Bacteria</taxon>
        <taxon>Bacillati</taxon>
        <taxon>Actinomycetota</taxon>
        <taxon>Actinomycetes</taxon>
        <taxon>Micrococcales</taxon>
        <taxon>Promicromonosporaceae</taxon>
        <taxon>Cellulosimicrobium</taxon>
    </lineage>
</organism>
<dbReference type="InterPro" id="IPR000835">
    <property type="entry name" value="HTH_MarR-typ"/>
</dbReference>
<dbReference type="EMBL" id="JNBQ01000002">
    <property type="protein sequence ID" value="KLN35996.1"/>
    <property type="molecule type" value="Genomic_DNA"/>
</dbReference>
<gene>
    <name evidence="2" type="ORF">FB00_03070</name>
</gene>
<dbReference type="RefSeq" id="WP_047231392.1">
    <property type="nucleotide sequence ID" value="NZ_JNBQ01000002.1"/>
</dbReference>
<dbReference type="PRINTS" id="PR00598">
    <property type="entry name" value="HTHMARR"/>
</dbReference>
<keyword evidence="3" id="KW-1185">Reference proteome</keyword>
<dbReference type="SUPFAM" id="SSF46785">
    <property type="entry name" value="Winged helix' DNA-binding domain"/>
    <property type="match status" value="1"/>
</dbReference>
<dbReference type="InterPro" id="IPR036390">
    <property type="entry name" value="WH_DNA-bd_sf"/>
</dbReference>
<dbReference type="STRING" id="264251.FB00_03070"/>
<reference evidence="2 3" key="1">
    <citation type="submission" date="2014-05" db="EMBL/GenBank/DDBJ databases">
        <title>Cellulosimicrobium funkei U11 genome.</title>
        <authorList>
            <person name="Hu C."/>
            <person name="Gong Y."/>
            <person name="Wan W."/>
            <person name="Jiang M."/>
        </authorList>
    </citation>
    <scope>NUCLEOTIDE SEQUENCE [LARGE SCALE GENOMIC DNA]</scope>
    <source>
        <strain evidence="2 3">U11</strain>
    </source>
</reference>
<evidence type="ECO:0000313" key="2">
    <source>
        <dbReference type="EMBL" id="KLN35996.1"/>
    </source>
</evidence>
<dbReference type="InterPro" id="IPR039422">
    <property type="entry name" value="MarR/SlyA-like"/>
</dbReference>
<dbReference type="AlphaFoldDB" id="A0A0H2KR38"/>
<dbReference type="GO" id="GO:0006950">
    <property type="term" value="P:response to stress"/>
    <property type="evidence" value="ECO:0007669"/>
    <property type="project" value="TreeGrafter"/>
</dbReference>
<dbReference type="SMART" id="SM00347">
    <property type="entry name" value="HTH_MARR"/>
    <property type="match status" value="1"/>
</dbReference>
<feature type="domain" description="HTH marR-type" evidence="1">
    <location>
        <begin position="24"/>
        <end position="158"/>
    </location>
</feature>
<dbReference type="PROSITE" id="PS50995">
    <property type="entry name" value="HTH_MARR_2"/>
    <property type="match status" value="1"/>
</dbReference>
<dbReference type="PANTHER" id="PTHR33164">
    <property type="entry name" value="TRANSCRIPTIONAL REGULATOR, MARR FAMILY"/>
    <property type="match status" value="1"/>
</dbReference>
<dbReference type="PANTHER" id="PTHR33164:SF57">
    <property type="entry name" value="MARR-FAMILY TRANSCRIPTIONAL REGULATOR"/>
    <property type="match status" value="1"/>
</dbReference>
<name>A0A0H2KR38_9MICO</name>